<accession>A0AAN7SJA6</accession>
<dbReference type="EMBL" id="JARPUR010000001">
    <property type="protein sequence ID" value="KAK4884492.1"/>
    <property type="molecule type" value="Genomic_DNA"/>
</dbReference>
<dbReference type="AlphaFoldDB" id="A0AAN7SJA6"/>
<proteinExistence type="predicted"/>
<dbReference type="Proteomes" id="UP001353858">
    <property type="component" value="Unassembled WGS sequence"/>
</dbReference>
<protein>
    <recommendedName>
        <fullName evidence="4">DUF4806 domain-containing protein</fullName>
    </recommendedName>
</protein>
<comment type="caution">
    <text evidence="2">The sequence shown here is derived from an EMBL/GenBank/DDBJ whole genome shotgun (WGS) entry which is preliminary data.</text>
</comment>
<feature type="region of interest" description="Disordered" evidence="1">
    <location>
        <begin position="65"/>
        <end position="84"/>
    </location>
</feature>
<evidence type="ECO:0000313" key="3">
    <source>
        <dbReference type="Proteomes" id="UP001353858"/>
    </source>
</evidence>
<evidence type="ECO:0000256" key="1">
    <source>
        <dbReference type="SAM" id="MobiDB-lite"/>
    </source>
</evidence>
<evidence type="ECO:0008006" key="4">
    <source>
        <dbReference type="Google" id="ProtNLM"/>
    </source>
</evidence>
<keyword evidence="3" id="KW-1185">Reference proteome</keyword>
<name>A0AAN7SJA6_9COLE</name>
<sequence length="347" mass="38911">MCPHLGLTPPKTQYKWPIGLSRPGLPSPSELIKRCQDIHKNFAFFPAIFKKTVTSLEDAEKFTKKGENGCSDLESSTLESDGSSKSFVENRTLTFLQTSDTSSDEGSSNQWRRPYFNAPEESLGTVLNNASAALNNENDLLEMPSSSEYNFHATQQVSKNIHNEAPQVILSNSEKYLVKIISGLTYEVQELTKLVGRLETSILLNQRNGNTLHQNADTERENDIINILPARSKEDFERLEEKMESTDSFNLLVDILYLVGGDNYKTAVYACLKKLFTSEVAQLYSGQGKSRCGQKKLSFGALKICDVLKKAIRKRFPSVTDTELRERIGTFLCTVKDRDGGRKTRGN</sequence>
<reference evidence="3" key="1">
    <citation type="submission" date="2023-01" db="EMBL/GenBank/DDBJ databases">
        <title>Key to firefly adult light organ development and bioluminescence: homeobox transcription factors regulate luciferase expression and transportation to peroxisome.</title>
        <authorList>
            <person name="Fu X."/>
        </authorList>
    </citation>
    <scope>NUCLEOTIDE SEQUENCE [LARGE SCALE GENOMIC DNA]</scope>
</reference>
<feature type="compositionally biased region" description="Polar residues" evidence="1">
    <location>
        <begin position="73"/>
        <end position="84"/>
    </location>
</feature>
<evidence type="ECO:0000313" key="2">
    <source>
        <dbReference type="EMBL" id="KAK4884492.1"/>
    </source>
</evidence>
<organism evidence="2 3">
    <name type="scientific">Aquatica leii</name>
    <dbReference type="NCBI Taxonomy" id="1421715"/>
    <lineage>
        <taxon>Eukaryota</taxon>
        <taxon>Metazoa</taxon>
        <taxon>Ecdysozoa</taxon>
        <taxon>Arthropoda</taxon>
        <taxon>Hexapoda</taxon>
        <taxon>Insecta</taxon>
        <taxon>Pterygota</taxon>
        <taxon>Neoptera</taxon>
        <taxon>Endopterygota</taxon>
        <taxon>Coleoptera</taxon>
        <taxon>Polyphaga</taxon>
        <taxon>Elateriformia</taxon>
        <taxon>Elateroidea</taxon>
        <taxon>Lampyridae</taxon>
        <taxon>Luciolinae</taxon>
        <taxon>Aquatica</taxon>
    </lineage>
</organism>
<gene>
    <name evidence="2" type="ORF">RN001_000763</name>
</gene>